<organism evidence="5 6">
    <name type="scientific">Tolypocladium capitatum</name>
    <dbReference type="NCBI Taxonomy" id="45235"/>
    <lineage>
        <taxon>Eukaryota</taxon>
        <taxon>Fungi</taxon>
        <taxon>Dikarya</taxon>
        <taxon>Ascomycota</taxon>
        <taxon>Pezizomycotina</taxon>
        <taxon>Sordariomycetes</taxon>
        <taxon>Hypocreomycetidae</taxon>
        <taxon>Hypocreales</taxon>
        <taxon>Ophiocordycipitaceae</taxon>
        <taxon>Tolypocladium</taxon>
    </lineage>
</organism>
<dbReference type="SUPFAM" id="SSF52283">
    <property type="entry name" value="Formate/glycerate dehydrogenase catalytic domain-like"/>
    <property type="match status" value="1"/>
</dbReference>
<dbReference type="InterPro" id="IPR006140">
    <property type="entry name" value="D-isomer_DH_NAD-bd"/>
</dbReference>
<dbReference type="Pfam" id="PF02826">
    <property type="entry name" value="2-Hacid_dh_C"/>
    <property type="match status" value="1"/>
</dbReference>
<dbReference type="OrthoDB" id="298012at2759"/>
<dbReference type="AlphaFoldDB" id="A0A2K3QQ71"/>
<keyword evidence="2" id="KW-0560">Oxidoreductase</keyword>
<evidence type="ECO:0000313" key="5">
    <source>
        <dbReference type="EMBL" id="PNY29684.1"/>
    </source>
</evidence>
<comment type="similarity">
    <text evidence="1">Belongs to the D-isomer specific 2-hydroxyacid dehydrogenase family.</text>
</comment>
<gene>
    <name evidence="5" type="ORF">TCAP_00399</name>
</gene>
<evidence type="ECO:0000256" key="1">
    <source>
        <dbReference type="ARBA" id="ARBA00005854"/>
    </source>
</evidence>
<dbReference type="Gene3D" id="3.40.50.720">
    <property type="entry name" value="NAD(P)-binding Rossmann-like Domain"/>
    <property type="match status" value="2"/>
</dbReference>
<comment type="caution">
    <text evidence="5">The sequence shown here is derived from an EMBL/GenBank/DDBJ whole genome shotgun (WGS) entry which is preliminary data.</text>
</comment>
<dbReference type="InterPro" id="IPR050857">
    <property type="entry name" value="D-2-hydroxyacid_DH"/>
</dbReference>
<dbReference type="STRING" id="45235.A0A2K3QQ71"/>
<dbReference type="PROSITE" id="PS00671">
    <property type="entry name" value="D_2_HYDROXYACID_DH_3"/>
    <property type="match status" value="1"/>
</dbReference>
<dbReference type="CDD" id="cd12169">
    <property type="entry name" value="PGDH_like_1"/>
    <property type="match status" value="1"/>
</dbReference>
<name>A0A2K3QQ71_9HYPO</name>
<dbReference type="SUPFAM" id="SSF51735">
    <property type="entry name" value="NAD(P)-binding Rossmann-fold domains"/>
    <property type="match status" value="1"/>
</dbReference>
<dbReference type="InterPro" id="IPR036291">
    <property type="entry name" value="NAD(P)-bd_dom_sf"/>
</dbReference>
<dbReference type="PANTHER" id="PTHR42789">
    <property type="entry name" value="D-ISOMER SPECIFIC 2-HYDROXYACID DEHYDROGENASE FAMILY PROTEIN (AFU_ORTHOLOGUE AFUA_6G10090)"/>
    <property type="match status" value="1"/>
</dbReference>
<dbReference type="EMBL" id="NRSZ01000072">
    <property type="protein sequence ID" value="PNY29684.1"/>
    <property type="molecule type" value="Genomic_DNA"/>
</dbReference>
<dbReference type="InterPro" id="IPR029753">
    <property type="entry name" value="D-isomer_DH_CS"/>
</dbReference>
<reference evidence="5 6" key="1">
    <citation type="submission" date="2017-08" db="EMBL/GenBank/DDBJ databases">
        <title>Harnessing the power of phylogenomics to disentangle the directionality and signatures of interkingdom host jumping in the parasitic fungal genus Tolypocladium.</title>
        <authorList>
            <person name="Quandt C.A."/>
            <person name="Patterson W."/>
            <person name="Spatafora J.W."/>
        </authorList>
    </citation>
    <scope>NUCLEOTIDE SEQUENCE [LARGE SCALE GENOMIC DNA]</scope>
    <source>
        <strain evidence="5 6">CBS 113982</strain>
    </source>
</reference>
<sequence>MTTVAVLDDYQGCARSHFGKLDPSKYEVAYFPETLLPWDKAPQPVRDELVRRLEPFDAICESFSRDSRAIANGSATMRERTPLPAGLIERLPRLKLILTNGPQNKAIDVDACKARGITVATQIFRPRPVDATTGHAVDGTAEHAVALILGITRDLAANDAAIRAGAWQTGFVTGLYGKTLGLAGLGRLGASVGRIMALAFGMKVQAWSTNLTQETADEKAKDMGLPVEGPDGSKTFKAVSRDELFGTSDVVSVHLVLSDRSRGLITSRELSEMKPSAFFVNTSRGPLVVEADLLDAIKTRRIAGVAVDVYDVEPLPQDSPWRGIGGKGQSKVLLTPHIAYVDETLINFFYQHQVESLERWTTGGMLDLLS</sequence>
<evidence type="ECO:0000256" key="3">
    <source>
        <dbReference type="ARBA" id="ARBA00023027"/>
    </source>
</evidence>
<evidence type="ECO:0000256" key="2">
    <source>
        <dbReference type="ARBA" id="ARBA00023002"/>
    </source>
</evidence>
<accession>A0A2K3QQ71</accession>
<keyword evidence="3" id="KW-0520">NAD</keyword>
<feature type="domain" description="D-isomer specific 2-hydroxyacid dehydrogenase NAD-binding" evidence="4">
    <location>
        <begin position="145"/>
        <end position="339"/>
    </location>
</feature>
<evidence type="ECO:0000259" key="4">
    <source>
        <dbReference type="Pfam" id="PF02826"/>
    </source>
</evidence>
<keyword evidence="6" id="KW-1185">Reference proteome</keyword>
<dbReference type="Proteomes" id="UP000236621">
    <property type="component" value="Unassembled WGS sequence"/>
</dbReference>
<proteinExistence type="inferred from homology"/>
<dbReference type="GO" id="GO:0016491">
    <property type="term" value="F:oxidoreductase activity"/>
    <property type="evidence" value="ECO:0007669"/>
    <property type="project" value="UniProtKB-KW"/>
</dbReference>
<dbReference type="GO" id="GO:0051287">
    <property type="term" value="F:NAD binding"/>
    <property type="evidence" value="ECO:0007669"/>
    <property type="project" value="InterPro"/>
</dbReference>
<dbReference type="PANTHER" id="PTHR42789:SF1">
    <property type="entry name" value="D-ISOMER SPECIFIC 2-HYDROXYACID DEHYDROGENASE FAMILY PROTEIN (AFU_ORTHOLOGUE AFUA_6G10090)"/>
    <property type="match status" value="1"/>
</dbReference>
<protein>
    <submittedName>
        <fullName evidence="5">2-hydroxyacid dehydrogenase</fullName>
    </submittedName>
</protein>
<evidence type="ECO:0000313" key="6">
    <source>
        <dbReference type="Proteomes" id="UP000236621"/>
    </source>
</evidence>